<dbReference type="AlphaFoldDB" id="A0A7J9I432"/>
<comment type="caution">
    <text evidence="1">The sequence shown here is derived from an EMBL/GenBank/DDBJ whole genome shotgun (WGS) entry which is preliminary data.</text>
</comment>
<keyword evidence="2" id="KW-1185">Reference proteome</keyword>
<dbReference type="EMBL" id="JABFAD010000013">
    <property type="protein sequence ID" value="MBA0816658.1"/>
    <property type="molecule type" value="Genomic_DNA"/>
</dbReference>
<dbReference type="PANTHER" id="PTHR48464:SF1">
    <property type="entry name" value="MYB_SANT-LIKE DOMAIN-CONTAINING PROTEIN"/>
    <property type="match status" value="1"/>
</dbReference>
<evidence type="ECO:0000313" key="2">
    <source>
        <dbReference type="Proteomes" id="UP000593560"/>
    </source>
</evidence>
<sequence length="88" mass="10082">MVVTKDAMWNSYISSHKAAGQFRHHSFSYYDQLTSIYAKDRAIEKYAQTATDIVKEIDVEDVATANNLEEGNNYHECENDVSLDEMDV</sequence>
<name>A0A7J9I432_9ROSI</name>
<gene>
    <name evidence="1" type="ORF">Gohar_001297</name>
</gene>
<protein>
    <submittedName>
        <fullName evidence="1">Uncharacterized protein</fullName>
    </submittedName>
</protein>
<dbReference type="OrthoDB" id="618098at2759"/>
<dbReference type="Proteomes" id="UP000593560">
    <property type="component" value="Unassembled WGS sequence"/>
</dbReference>
<organism evidence="1 2">
    <name type="scientific">Gossypium harknessii</name>
    <dbReference type="NCBI Taxonomy" id="34285"/>
    <lineage>
        <taxon>Eukaryota</taxon>
        <taxon>Viridiplantae</taxon>
        <taxon>Streptophyta</taxon>
        <taxon>Embryophyta</taxon>
        <taxon>Tracheophyta</taxon>
        <taxon>Spermatophyta</taxon>
        <taxon>Magnoliopsida</taxon>
        <taxon>eudicotyledons</taxon>
        <taxon>Gunneridae</taxon>
        <taxon>Pentapetalae</taxon>
        <taxon>rosids</taxon>
        <taxon>malvids</taxon>
        <taxon>Malvales</taxon>
        <taxon>Malvaceae</taxon>
        <taxon>Malvoideae</taxon>
        <taxon>Gossypium</taxon>
    </lineage>
</organism>
<evidence type="ECO:0000313" key="1">
    <source>
        <dbReference type="EMBL" id="MBA0816658.1"/>
    </source>
</evidence>
<reference evidence="1 2" key="1">
    <citation type="journal article" date="2019" name="Genome Biol. Evol.">
        <title>Insights into the evolution of the New World diploid cottons (Gossypium, subgenus Houzingenia) based on genome sequencing.</title>
        <authorList>
            <person name="Grover C.E."/>
            <person name="Arick M.A. 2nd"/>
            <person name="Thrash A."/>
            <person name="Conover J.L."/>
            <person name="Sanders W.S."/>
            <person name="Peterson D.G."/>
            <person name="Frelichowski J.E."/>
            <person name="Scheffler J.A."/>
            <person name="Scheffler B.E."/>
            <person name="Wendel J.F."/>
        </authorList>
    </citation>
    <scope>NUCLEOTIDE SEQUENCE [LARGE SCALE GENOMIC DNA]</scope>
    <source>
        <strain evidence="1">0</strain>
        <tissue evidence="1">Leaf</tissue>
    </source>
</reference>
<accession>A0A7J9I432</accession>
<dbReference type="PANTHER" id="PTHR48464">
    <property type="match status" value="1"/>
</dbReference>
<proteinExistence type="predicted"/>